<sequence length="258" mass="29357">MPKTKGNFWSEFEVTTDSNGKEKYKCKICSGIWSKNASRLKEHIEQCKETGTSGTSKPQESLLTRAFCSTGISFNVIENEDFILFLKKACPSFKIPSRGSLSNALLNQEFKHLQSIFRSTLSESPTYCLISDGWSNVQRTSIVDYMISAPKPIFFKATAFKEERHTAENIAKGLEATMEEAGINKFSAIITDNAPNMKAAWKMLKQKYPKKIFLGCWVHGIHLWMKDILNIDWTKDILEKAKKLSNYFYNHQVALATL</sequence>
<keyword evidence="9" id="KW-1185">Reference proteome</keyword>
<comment type="subcellular location">
    <subcellularLocation>
        <location evidence="1">Nucleus</location>
    </subcellularLocation>
</comment>
<feature type="domain" description="DUF659" evidence="6">
    <location>
        <begin position="96"/>
        <end position="243"/>
    </location>
</feature>
<accession>A0A2Z6R5B5</accession>
<reference evidence="8" key="2">
    <citation type="submission" date="2019-10" db="EMBL/GenBank/DDBJ databases">
        <title>Conservation and host-specific expression of non-tandemly repeated heterogenous ribosome RNA gene in arbuscular mycorrhizal fungi.</title>
        <authorList>
            <person name="Maeda T."/>
            <person name="Kobayashi Y."/>
            <person name="Nakagawa T."/>
            <person name="Ezawa T."/>
            <person name="Yamaguchi K."/>
            <person name="Bino T."/>
            <person name="Nishimoto Y."/>
            <person name="Shigenobu S."/>
            <person name="Kawaguchi M."/>
        </authorList>
    </citation>
    <scope>NUCLEOTIDE SEQUENCE</scope>
    <source>
        <strain evidence="8">HR1</strain>
    </source>
</reference>
<evidence type="ECO:0000256" key="2">
    <source>
        <dbReference type="ARBA" id="ARBA00022723"/>
    </source>
</evidence>
<comment type="caution">
    <text evidence="7">The sequence shown here is derived from an EMBL/GenBank/DDBJ whole genome shotgun (WGS) entry which is preliminary data.</text>
</comment>
<dbReference type="EMBL" id="BEXD01001222">
    <property type="protein sequence ID" value="GBB92994.1"/>
    <property type="molecule type" value="Genomic_DNA"/>
</dbReference>
<keyword evidence="5" id="KW-0539">Nucleus</keyword>
<evidence type="ECO:0000256" key="1">
    <source>
        <dbReference type="ARBA" id="ARBA00004123"/>
    </source>
</evidence>
<keyword evidence="4" id="KW-0862">Zinc</keyword>
<keyword evidence="3" id="KW-0863">Zinc-finger</keyword>
<proteinExistence type="predicted"/>
<dbReference type="OrthoDB" id="2439304at2759"/>
<organism evidence="7 9">
    <name type="scientific">Rhizophagus clarus</name>
    <dbReference type="NCBI Taxonomy" id="94130"/>
    <lineage>
        <taxon>Eukaryota</taxon>
        <taxon>Fungi</taxon>
        <taxon>Fungi incertae sedis</taxon>
        <taxon>Mucoromycota</taxon>
        <taxon>Glomeromycotina</taxon>
        <taxon>Glomeromycetes</taxon>
        <taxon>Glomerales</taxon>
        <taxon>Glomeraceae</taxon>
        <taxon>Rhizophagus</taxon>
    </lineage>
</organism>
<evidence type="ECO:0000256" key="4">
    <source>
        <dbReference type="ARBA" id="ARBA00022833"/>
    </source>
</evidence>
<evidence type="ECO:0000313" key="9">
    <source>
        <dbReference type="Proteomes" id="UP000247702"/>
    </source>
</evidence>
<dbReference type="EMBL" id="BLAL01000242">
    <property type="protein sequence ID" value="GES95321.1"/>
    <property type="molecule type" value="Genomic_DNA"/>
</dbReference>
<evidence type="ECO:0000256" key="3">
    <source>
        <dbReference type="ARBA" id="ARBA00022771"/>
    </source>
</evidence>
<dbReference type="Pfam" id="PF04937">
    <property type="entry name" value="DUF659"/>
    <property type="match status" value="1"/>
</dbReference>
<dbReference type="PANTHER" id="PTHR46481:SF10">
    <property type="entry name" value="ZINC FINGER BED DOMAIN-CONTAINING PROTEIN 39"/>
    <property type="match status" value="1"/>
</dbReference>
<name>A0A2Z6R5B5_9GLOM</name>
<dbReference type="AlphaFoldDB" id="A0A2Z6R5B5"/>
<dbReference type="InterPro" id="IPR007021">
    <property type="entry name" value="DUF659"/>
</dbReference>
<dbReference type="PANTHER" id="PTHR46481">
    <property type="entry name" value="ZINC FINGER BED DOMAIN-CONTAINING PROTEIN 4"/>
    <property type="match status" value="1"/>
</dbReference>
<dbReference type="Proteomes" id="UP000615446">
    <property type="component" value="Unassembled WGS sequence"/>
</dbReference>
<keyword evidence="2" id="KW-0479">Metal-binding</keyword>
<gene>
    <name evidence="8" type="ORF">RCL2_002199700</name>
    <name evidence="7" type="ORF">RclHR1_20980003</name>
</gene>
<evidence type="ECO:0000313" key="7">
    <source>
        <dbReference type="EMBL" id="GBB92994.1"/>
    </source>
</evidence>
<dbReference type="InterPro" id="IPR012337">
    <property type="entry name" value="RNaseH-like_sf"/>
</dbReference>
<dbReference type="GO" id="GO:0005634">
    <property type="term" value="C:nucleus"/>
    <property type="evidence" value="ECO:0007669"/>
    <property type="project" value="UniProtKB-SubCell"/>
</dbReference>
<evidence type="ECO:0000256" key="5">
    <source>
        <dbReference type="ARBA" id="ARBA00023242"/>
    </source>
</evidence>
<reference evidence="7 9" key="1">
    <citation type="submission" date="2017-11" db="EMBL/GenBank/DDBJ databases">
        <title>The genome of Rhizophagus clarus HR1 reveals common genetic basis of auxotrophy among arbuscular mycorrhizal fungi.</title>
        <authorList>
            <person name="Kobayashi Y."/>
        </authorList>
    </citation>
    <scope>NUCLEOTIDE SEQUENCE [LARGE SCALE GENOMIC DNA]</scope>
    <source>
        <strain evidence="7 9">HR1</strain>
    </source>
</reference>
<dbReference type="GO" id="GO:0008270">
    <property type="term" value="F:zinc ion binding"/>
    <property type="evidence" value="ECO:0007669"/>
    <property type="project" value="UniProtKB-KW"/>
</dbReference>
<dbReference type="Proteomes" id="UP000247702">
    <property type="component" value="Unassembled WGS sequence"/>
</dbReference>
<evidence type="ECO:0000259" key="6">
    <source>
        <dbReference type="Pfam" id="PF04937"/>
    </source>
</evidence>
<protein>
    <recommendedName>
        <fullName evidence="6">DUF659 domain-containing protein</fullName>
    </recommendedName>
</protein>
<evidence type="ECO:0000313" key="8">
    <source>
        <dbReference type="EMBL" id="GES95321.1"/>
    </source>
</evidence>
<dbReference type="InterPro" id="IPR052035">
    <property type="entry name" value="ZnF_BED_domain_contain"/>
</dbReference>
<dbReference type="SUPFAM" id="SSF53098">
    <property type="entry name" value="Ribonuclease H-like"/>
    <property type="match status" value="1"/>
</dbReference>